<protein>
    <submittedName>
        <fullName evidence="3">Uncharacterized protein</fullName>
    </submittedName>
</protein>
<evidence type="ECO:0000256" key="1">
    <source>
        <dbReference type="SAM" id="Coils"/>
    </source>
</evidence>
<feature type="non-terminal residue" evidence="3">
    <location>
        <position position="1"/>
    </location>
</feature>
<feature type="region of interest" description="Disordered" evidence="2">
    <location>
        <begin position="534"/>
        <end position="591"/>
    </location>
</feature>
<feature type="coiled-coil region" evidence="1">
    <location>
        <begin position="369"/>
        <end position="396"/>
    </location>
</feature>
<evidence type="ECO:0000313" key="3">
    <source>
        <dbReference type="EMBL" id="CAE8603946.1"/>
    </source>
</evidence>
<comment type="caution">
    <text evidence="3">The sequence shown here is derived from an EMBL/GenBank/DDBJ whole genome shotgun (WGS) entry which is preliminary data.</text>
</comment>
<dbReference type="OrthoDB" id="10255247at2759"/>
<evidence type="ECO:0000256" key="2">
    <source>
        <dbReference type="SAM" id="MobiDB-lite"/>
    </source>
</evidence>
<gene>
    <name evidence="3" type="ORF">PGLA1383_LOCUS22140</name>
</gene>
<feature type="compositionally biased region" description="Basic and acidic residues" evidence="2">
    <location>
        <begin position="556"/>
        <end position="581"/>
    </location>
</feature>
<keyword evidence="1" id="KW-0175">Coiled coil</keyword>
<sequence>VLGDAEWSLRLCEGHGLLQLDLPEGYPHDAPVPCLHSGDRELPAGFSERVAAQLLESFEPGKVCVHEWAMLVEEALQQFDTKDEAGDASSEGLQAVSSEQPSAEISAAECSVAIASGVAAAVGASLLGAGFASWGPGIYSHAERGVTVEVGDLALSISVDGIDSQDLQDFATLQLESVADFGPGLLGWTTAQRSAEPGFGDEEEGEEKPPGLEYLPDPQALGVKTDRELGIYTWGKALRKAAPPESQFNFNAGVLNGRGGGADLRTMNGLSEEVQRNVASCGLFPRWLEMVIHKVESANLSVTPAAKRPTSVCGSCGDTEDCQAAKHVEQCEVERSQNTSDGFQKIREVTGLADVMDIVHKFLNRDVEHEQLKSSVKEAEVRLDNLREQFDRFKRDTDGVTFDTDPAGRSRTIYMEVEEYEGKLQLVLKEHEHSRQRLQQSTLQVEHMKRWANRMGRSLAMFEDCVRVDKPADLPVYYQQMQRAVDKFIAHIVQQISSGKVQRKNMSQVASKEYHEARRLLADKDFLKVNCRVPASLDAGRPPSRQGPGGAEEDTADVHQQERDRCKNESKDRVSEAIRKVEHQKKKGNAK</sequence>
<reference evidence="3" key="1">
    <citation type="submission" date="2021-02" db="EMBL/GenBank/DDBJ databases">
        <authorList>
            <person name="Dougan E. K."/>
            <person name="Rhodes N."/>
            <person name="Thang M."/>
            <person name="Chan C."/>
        </authorList>
    </citation>
    <scope>NUCLEOTIDE SEQUENCE</scope>
</reference>
<dbReference type="AlphaFoldDB" id="A0A813EYL2"/>
<dbReference type="Proteomes" id="UP000654075">
    <property type="component" value="Unassembled WGS sequence"/>
</dbReference>
<proteinExistence type="predicted"/>
<organism evidence="3 4">
    <name type="scientific">Polarella glacialis</name>
    <name type="common">Dinoflagellate</name>
    <dbReference type="NCBI Taxonomy" id="89957"/>
    <lineage>
        <taxon>Eukaryota</taxon>
        <taxon>Sar</taxon>
        <taxon>Alveolata</taxon>
        <taxon>Dinophyceae</taxon>
        <taxon>Suessiales</taxon>
        <taxon>Suessiaceae</taxon>
        <taxon>Polarella</taxon>
    </lineage>
</organism>
<name>A0A813EYL2_POLGL</name>
<evidence type="ECO:0000313" key="4">
    <source>
        <dbReference type="Proteomes" id="UP000654075"/>
    </source>
</evidence>
<feature type="region of interest" description="Disordered" evidence="2">
    <location>
        <begin position="194"/>
        <end position="215"/>
    </location>
</feature>
<accession>A0A813EYL2</accession>
<dbReference type="EMBL" id="CAJNNV010015889">
    <property type="protein sequence ID" value="CAE8603946.1"/>
    <property type="molecule type" value="Genomic_DNA"/>
</dbReference>
<feature type="compositionally biased region" description="Basic residues" evidence="2">
    <location>
        <begin position="582"/>
        <end position="591"/>
    </location>
</feature>
<keyword evidence="4" id="KW-1185">Reference proteome</keyword>